<evidence type="ECO:0000256" key="3">
    <source>
        <dbReference type="ARBA" id="ARBA00022448"/>
    </source>
</evidence>
<evidence type="ECO:0000259" key="8">
    <source>
        <dbReference type="Pfam" id="PF25967"/>
    </source>
</evidence>
<dbReference type="Pfam" id="PF25917">
    <property type="entry name" value="BSH_RND"/>
    <property type="match status" value="1"/>
</dbReference>
<dbReference type="InterPro" id="IPR058627">
    <property type="entry name" value="MdtA-like_C"/>
</dbReference>
<evidence type="ECO:0000259" key="7">
    <source>
        <dbReference type="Pfam" id="PF25954"/>
    </source>
</evidence>
<sequence>MNLLKFMRPQLYLLAAALLATAQSSTAQTAVKVFATRAAEKAIFDEVEALGTLRANESINLTSTVTEYVTAINFDDNQRVKKGRVLLEMDAAEEEAELAEVMSLLEESQRQVERLKPLVERGAASESAIDEKRREVEAARARAQAIQSRINQRRIVAPFDGVVGLRNLSVGALMQPGTLITTLDDDSVMKLDFSVPSVFLSTLKPGLQIQARARAYPERLFEGTVASVDSRIDPVTRAVLARALIENSNQTLKPGMLMRVTLRKDPRVAIVLPEGALVSQAEKVYVYRVIESDGAQKVERRAVEIGARRKGEAEILSGIEIGDWIVTDGTMKLRPGAMVEVIAEESGSETLSEKLGQAKPKL</sequence>
<dbReference type="Pfam" id="PF25954">
    <property type="entry name" value="Beta-barrel_RND_2"/>
    <property type="match status" value="1"/>
</dbReference>
<name>A0ABZ0RJV0_9BACT</name>
<proteinExistence type="inferred from homology"/>
<keyword evidence="10" id="KW-1185">Reference proteome</keyword>
<dbReference type="RefSeq" id="WP_319832242.1">
    <property type="nucleotide sequence ID" value="NZ_CP138858.1"/>
</dbReference>
<keyword evidence="4" id="KW-0175">Coiled coil</keyword>
<gene>
    <name evidence="9" type="ORF">SH580_18185</name>
</gene>
<dbReference type="Gene3D" id="2.40.30.170">
    <property type="match status" value="1"/>
</dbReference>
<evidence type="ECO:0000256" key="5">
    <source>
        <dbReference type="SAM" id="SignalP"/>
    </source>
</evidence>
<organism evidence="9 10">
    <name type="scientific">Coraliomargarita algicola</name>
    <dbReference type="NCBI Taxonomy" id="3092156"/>
    <lineage>
        <taxon>Bacteria</taxon>
        <taxon>Pseudomonadati</taxon>
        <taxon>Verrucomicrobiota</taxon>
        <taxon>Opitutia</taxon>
        <taxon>Puniceicoccales</taxon>
        <taxon>Coraliomargaritaceae</taxon>
        <taxon>Coraliomargarita</taxon>
    </lineage>
</organism>
<dbReference type="InterPro" id="IPR006143">
    <property type="entry name" value="RND_pump_MFP"/>
</dbReference>
<evidence type="ECO:0000313" key="10">
    <source>
        <dbReference type="Proteomes" id="UP001324993"/>
    </source>
</evidence>
<feature type="chain" id="PRO_5046212830" evidence="5">
    <location>
        <begin position="28"/>
        <end position="362"/>
    </location>
</feature>
<evidence type="ECO:0000256" key="1">
    <source>
        <dbReference type="ARBA" id="ARBA00004196"/>
    </source>
</evidence>
<protein>
    <submittedName>
        <fullName evidence="9">Efflux RND transporter periplasmic adaptor subunit</fullName>
    </submittedName>
</protein>
<evidence type="ECO:0000256" key="2">
    <source>
        <dbReference type="ARBA" id="ARBA00009477"/>
    </source>
</evidence>
<reference evidence="9 10" key="1">
    <citation type="submission" date="2023-11" db="EMBL/GenBank/DDBJ databases">
        <title>Coraliomargarita sp. nov., isolated from marine algae.</title>
        <authorList>
            <person name="Lee J.K."/>
            <person name="Baek J.H."/>
            <person name="Kim J.M."/>
            <person name="Choi D.G."/>
            <person name="Jeon C.O."/>
        </authorList>
    </citation>
    <scope>NUCLEOTIDE SEQUENCE [LARGE SCALE GENOMIC DNA]</scope>
    <source>
        <strain evidence="9 10">J2-16</strain>
    </source>
</reference>
<keyword evidence="5" id="KW-0732">Signal</keyword>
<feature type="signal peptide" evidence="5">
    <location>
        <begin position="1"/>
        <end position="27"/>
    </location>
</feature>
<evidence type="ECO:0000256" key="4">
    <source>
        <dbReference type="SAM" id="Coils"/>
    </source>
</evidence>
<comment type="subcellular location">
    <subcellularLocation>
        <location evidence="1">Cell envelope</location>
    </subcellularLocation>
</comment>
<evidence type="ECO:0000259" key="6">
    <source>
        <dbReference type="Pfam" id="PF25917"/>
    </source>
</evidence>
<dbReference type="Gene3D" id="2.40.50.100">
    <property type="match status" value="1"/>
</dbReference>
<feature type="coiled-coil region" evidence="4">
    <location>
        <begin position="91"/>
        <end position="149"/>
    </location>
</feature>
<dbReference type="NCBIfam" id="TIGR01730">
    <property type="entry name" value="RND_mfp"/>
    <property type="match status" value="1"/>
</dbReference>
<dbReference type="Proteomes" id="UP001324993">
    <property type="component" value="Chromosome"/>
</dbReference>
<accession>A0ABZ0RJV0</accession>
<feature type="domain" description="Multidrug resistance protein MdtA-like barrel-sandwich hybrid" evidence="6">
    <location>
        <begin position="59"/>
        <end position="178"/>
    </location>
</feature>
<evidence type="ECO:0000313" key="9">
    <source>
        <dbReference type="EMBL" id="WPJ95353.1"/>
    </source>
</evidence>
<keyword evidence="3" id="KW-0813">Transport</keyword>
<dbReference type="Gene3D" id="2.40.420.20">
    <property type="match status" value="1"/>
</dbReference>
<feature type="domain" description="CusB-like beta-barrel" evidence="7">
    <location>
        <begin position="192"/>
        <end position="264"/>
    </location>
</feature>
<dbReference type="InterPro" id="IPR058625">
    <property type="entry name" value="MdtA-like_BSH"/>
</dbReference>
<comment type="similarity">
    <text evidence="2">Belongs to the membrane fusion protein (MFP) (TC 8.A.1) family.</text>
</comment>
<dbReference type="PANTHER" id="PTHR30469:SF16">
    <property type="entry name" value="HAE1 FAMILY EFFLUX PUMP MFP COMPONENT"/>
    <property type="match status" value="1"/>
</dbReference>
<feature type="domain" description="Multidrug resistance protein MdtA-like C-terminal permuted SH3" evidence="8">
    <location>
        <begin position="269"/>
        <end position="330"/>
    </location>
</feature>
<dbReference type="PANTHER" id="PTHR30469">
    <property type="entry name" value="MULTIDRUG RESISTANCE PROTEIN MDTA"/>
    <property type="match status" value="1"/>
</dbReference>
<dbReference type="Pfam" id="PF25967">
    <property type="entry name" value="RND-MFP_C"/>
    <property type="match status" value="1"/>
</dbReference>
<dbReference type="Gene3D" id="1.10.287.470">
    <property type="entry name" value="Helix hairpin bin"/>
    <property type="match status" value="1"/>
</dbReference>
<dbReference type="SUPFAM" id="SSF111369">
    <property type="entry name" value="HlyD-like secretion proteins"/>
    <property type="match status" value="1"/>
</dbReference>
<dbReference type="EMBL" id="CP138858">
    <property type="protein sequence ID" value="WPJ95353.1"/>
    <property type="molecule type" value="Genomic_DNA"/>
</dbReference>
<dbReference type="InterPro" id="IPR058792">
    <property type="entry name" value="Beta-barrel_RND_2"/>
</dbReference>